<dbReference type="GO" id="GO:0008138">
    <property type="term" value="F:protein tyrosine/serine/threonine phosphatase activity"/>
    <property type="evidence" value="ECO:0007669"/>
    <property type="project" value="TreeGrafter"/>
</dbReference>
<keyword evidence="4" id="KW-0904">Protein phosphatase</keyword>
<dbReference type="InParanoid" id="A0A0D2WSV7"/>
<dbReference type="PANTHER" id="PTHR45848:SF4">
    <property type="entry name" value="DUAL SPECIFICITY PROTEIN PHOSPHATASE 12"/>
    <property type="match status" value="1"/>
</dbReference>
<dbReference type="OrthoDB" id="2017893at2759"/>
<feature type="compositionally biased region" description="Polar residues" evidence="5">
    <location>
        <begin position="264"/>
        <end position="278"/>
    </location>
</feature>
<dbReference type="GO" id="GO:0005634">
    <property type="term" value="C:nucleus"/>
    <property type="evidence" value="ECO:0007669"/>
    <property type="project" value="TreeGrafter"/>
</dbReference>
<evidence type="ECO:0000256" key="2">
    <source>
        <dbReference type="ARBA" id="ARBA00013064"/>
    </source>
</evidence>
<evidence type="ECO:0000256" key="4">
    <source>
        <dbReference type="ARBA" id="ARBA00022912"/>
    </source>
</evidence>
<evidence type="ECO:0000256" key="3">
    <source>
        <dbReference type="ARBA" id="ARBA00022801"/>
    </source>
</evidence>
<gene>
    <name evidence="6" type="ORF">CAOG_005859</name>
</gene>
<name>A0A0D2WSV7_CAPO3</name>
<comment type="similarity">
    <text evidence="1">Belongs to the protein-tyrosine phosphatase family. Non-receptor class dual specificity subfamily.</text>
</comment>
<dbReference type="PhylomeDB" id="A0A0D2WSV7"/>
<dbReference type="EC" id="3.1.3.48" evidence="2"/>
<dbReference type="PANTHER" id="PTHR45848">
    <property type="entry name" value="DUAL SPECIFICITY PROTEIN PHOSPHATASE 12 FAMILY MEMBER"/>
    <property type="match status" value="1"/>
</dbReference>
<evidence type="ECO:0000313" key="6">
    <source>
        <dbReference type="EMBL" id="KJE95405.1"/>
    </source>
</evidence>
<dbReference type="eggNOG" id="KOG1716">
    <property type="taxonomic scope" value="Eukaryota"/>
</dbReference>
<dbReference type="STRING" id="595528.A0A0D2WSV7"/>
<dbReference type="GO" id="GO:0004725">
    <property type="term" value="F:protein tyrosine phosphatase activity"/>
    <property type="evidence" value="ECO:0007669"/>
    <property type="project" value="UniProtKB-EC"/>
</dbReference>
<keyword evidence="7" id="KW-1185">Reference proteome</keyword>
<proteinExistence type="inferred from homology"/>
<evidence type="ECO:0000256" key="1">
    <source>
        <dbReference type="ARBA" id="ARBA00008601"/>
    </source>
</evidence>
<dbReference type="EMBL" id="KE346369">
    <property type="protein sequence ID" value="KJE95405.1"/>
    <property type="molecule type" value="Genomic_DNA"/>
</dbReference>
<dbReference type="RefSeq" id="XP_004345449.1">
    <property type="nucleotide sequence ID" value="XM_004345399.2"/>
</dbReference>
<dbReference type="Proteomes" id="UP000008743">
    <property type="component" value="Unassembled WGS sequence"/>
</dbReference>
<reference evidence="7" key="1">
    <citation type="submission" date="2011-02" db="EMBL/GenBank/DDBJ databases">
        <title>The Genome Sequence of Capsaspora owczarzaki ATCC 30864.</title>
        <authorList>
            <person name="Russ C."/>
            <person name="Cuomo C."/>
            <person name="Burger G."/>
            <person name="Gray M.W."/>
            <person name="Holland P.W.H."/>
            <person name="King N."/>
            <person name="Lang F.B.F."/>
            <person name="Roger A.J."/>
            <person name="Ruiz-Trillo I."/>
            <person name="Young S.K."/>
            <person name="Zeng Q."/>
            <person name="Gargeya S."/>
            <person name="Alvarado L."/>
            <person name="Berlin A."/>
            <person name="Chapman S.B."/>
            <person name="Chen Z."/>
            <person name="Freedman E."/>
            <person name="Gellesch M."/>
            <person name="Goldberg J."/>
            <person name="Griggs A."/>
            <person name="Gujja S."/>
            <person name="Heilman E."/>
            <person name="Heiman D."/>
            <person name="Howarth C."/>
            <person name="Mehta T."/>
            <person name="Neiman D."/>
            <person name="Pearson M."/>
            <person name="Roberts A."/>
            <person name="Saif S."/>
            <person name="Shea T."/>
            <person name="Shenoy N."/>
            <person name="Sisk P."/>
            <person name="Stolte C."/>
            <person name="Sykes S."/>
            <person name="White J."/>
            <person name="Yandava C."/>
            <person name="Haas B."/>
            <person name="Nusbaum C."/>
            <person name="Birren B."/>
        </authorList>
    </citation>
    <scope>NUCLEOTIDE SEQUENCE</scope>
    <source>
        <strain evidence="7">ATCC 30864</strain>
    </source>
</reference>
<sequence length="278" mass="29680">MSAQAPPAAQPEAQQAAAAQQPPKSQVLFRCRVCRVPLGTDSCLLAHAEGRGQASFRPTKRTRAIQQSARASAAGQRATTMGADGGLTVVSLLHKTAACTSLFVEPLRWMEPQLQLSGTNADPDQAHAHAAGGDSTTSGEADAEQSHDHDADHDADAGDGDGDDDLHNPYATLRTASGKAYTDFTDDDYDEEKPQPLVYEGKVMCPNAKCASRLGYFNWYGMQCSCGAWVTPAFQIHKNRVDLIDDQTLTPLRPTSYPKPPASTTPQVSQSESPASQP</sequence>
<feature type="compositionally biased region" description="Basic and acidic residues" evidence="5">
    <location>
        <begin position="144"/>
        <end position="156"/>
    </location>
</feature>
<dbReference type="AlphaFoldDB" id="A0A0D2WSV7"/>
<evidence type="ECO:0000313" key="7">
    <source>
        <dbReference type="Proteomes" id="UP000008743"/>
    </source>
</evidence>
<protein>
    <recommendedName>
        <fullName evidence="2">protein-tyrosine-phosphatase</fullName>
        <ecNumber evidence="2">3.1.3.48</ecNumber>
    </recommendedName>
</protein>
<feature type="region of interest" description="Disordered" evidence="5">
    <location>
        <begin position="117"/>
        <end position="170"/>
    </location>
</feature>
<organism evidence="6 7">
    <name type="scientific">Capsaspora owczarzaki (strain ATCC 30864)</name>
    <dbReference type="NCBI Taxonomy" id="595528"/>
    <lineage>
        <taxon>Eukaryota</taxon>
        <taxon>Filasterea</taxon>
        <taxon>Capsaspora</taxon>
    </lineage>
</organism>
<accession>A0A0D2WSV7</accession>
<evidence type="ECO:0000256" key="5">
    <source>
        <dbReference type="SAM" id="MobiDB-lite"/>
    </source>
</evidence>
<keyword evidence="3" id="KW-0378">Hydrolase</keyword>
<feature type="region of interest" description="Disordered" evidence="5">
    <location>
        <begin position="249"/>
        <end position="278"/>
    </location>
</feature>
<feature type="region of interest" description="Disordered" evidence="5">
    <location>
        <begin position="1"/>
        <end position="21"/>
    </location>
</feature>